<keyword evidence="2" id="KW-1185">Reference proteome</keyword>
<name>A0AAV4Q083_9ARAC</name>
<dbReference type="AlphaFoldDB" id="A0AAV4Q083"/>
<comment type="caution">
    <text evidence="1">The sequence shown here is derived from an EMBL/GenBank/DDBJ whole genome shotgun (WGS) entry which is preliminary data.</text>
</comment>
<accession>A0AAV4Q083</accession>
<protein>
    <submittedName>
        <fullName evidence="1">Uncharacterized protein</fullName>
    </submittedName>
</protein>
<organism evidence="1 2">
    <name type="scientific">Caerostris darwini</name>
    <dbReference type="NCBI Taxonomy" id="1538125"/>
    <lineage>
        <taxon>Eukaryota</taxon>
        <taxon>Metazoa</taxon>
        <taxon>Ecdysozoa</taxon>
        <taxon>Arthropoda</taxon>
        <taxon>Chelicerata</taxon>
        <taxon>Arachnida</taxon>
        <taxon>Araneae</taxon>
        <taxon>Araneomorphae</taxon>
        <taxon>Entelegynae</taxon>
        <taxon>Araneoidea</taxon>
        <taxon>Araneidae</taxon>
        <taxon>Caerostris</taxon>
    </lineage>
</organism>
<dbReference type="Proteomes" id="UP001054837">
    <property type="component" value="Unassembled WGS sequence"/>
</dbReference>
<gene>
    <name evidence="1" type="ORF">CDAR_56691</name>
</gene>
<evidence type="ECO:0000313" key="2">
    <source>
        <dbReference type="Proteomes" id="UP001054837"/>
    </source>
</evidence>
<proteinExistence type="predicted"/>
<dbReference type="EMBL" id="BPLQ01003587">
    <property type="protein sequence ID" value="GIY01541.1"/>
    <property type="molecule type" value="Genomic_DNA"/>
</dbReference>
<evidence type="ECO:0000313" key="1">
    <source>
        <dbReference type="EMBL" id="GIY01541.1"/>
    </source>
</evidence>
<reference evidence="1 2" key="1">
    <citation type="submission" date="2021-06" db="EMBL/GenBank/DDBJ databases">
        <title>Caerostris darwini draft genome.</title>
        <authorList>
            <person name="Kono N."/>
            <person name="Arakawa K."/>
        </authorList>
    </citation>
    <scope>NUCLEOTIDE SEQUENCE [LARGE SCALE GENOMIC DNA]</scope>
</reference>
<sequence length="141" mass="15440">MLQHIGTIQCIAKKTYAAHRIPYKPAPKLIPHSQNSVGYTPPAALHGRRSASLLPPIGHRRPPSLSAAFCPAHGLPISLILYPASLVLKTVDFYSSVRYLPGAADCQFYIYVLSLSALPFLYANFYNSVPCLPGAEDCRFL</sequence>